<name>A0AAW2H5T2_9HYME</name>
<reference evidence="2 3" key="1">
    <citation type="submission" date="2023-03" db="EMBL/GenBank/DDBJ databases">
        <title>High recombination rates correlate with genetic variation in Cardiocondyla obscurior ants.</title>
        <authorList>
            <person name="Errbii M."/>
        </authorList>
    </citation>
    <scope>NUCLEOTIDE SEQUENCE [LARGE SCALE GENOMIC DNA]</scope>
    <source>
        <strain evidence="2">Alpha-2009</strain>
        <tissue evidence="2">Whole body</tissue>
    </source>
</reference>
<dbReference type="Proteomes" id="UP001430953">
    <property type="component" value="Unassembled WGS sequence"/>
</dbReference>
<proteinExistence type="predicted"/>
<feature type="region of interest" description="Disordered" evidence="1">
    <location>
        <begin position="57"/>
        <end position="139"/>
    </location>
</feature>
<accession>A0AAW2H5T2</accession>
<protein>
    <submittedName>
        <fullName evidence="2">Uncharacterized protein</fullName>
    </submittedName>
</protein>
<evidence type="ECO:0000313" key="3">
    <source>
        <dbReference type="Proteomes" id="UP001430953"/>
    </source>
</evidence>
<evidence type="ECO:0000256" key="1">
    <source>
        <dbReference type="SAM" id="MobiDB-lite"/>
    </source>
</evidence>
<gene>
    <name evidence="2" type="ORF">PUN28_001464</name>
</gene>
<organism evidence="2 3">
    <name type="scientific">Cardiocondyla obscurior</name>
    <dbReference type="NCBI Taxonomy" id="286306"/>
    <lineage>
        <taxon>Eukaryota</taxon>
        <taxon>Metazoa</taxon>
        <taxon>Ecdysozoa</taxon>
        <taxon>Arthropoda</taxon>
        <taxon>Hexapoda</taxon>
        <taxon>Insecta</taxon>
        <taxon>Pterygota</taxon>
        <taxon>Neoptera</taxon>
        <taxon>Endopterygota</taxon>
        <taxon>Hymenoptera</taxon>
        <taxon>Apocrita</taxon>
        <taxon>Aculeata</taxon>
        <taxon>Formicoidea</taxon>
        <taxon>Formicidae</taxon>
        <taxon>Myrmicinae</taxon>
        <taxon>Cardiocondyla</taxon>
    </lineage>
</organism>
<feature type="compositionally biased region" description="Basic residues" evidence="1">
    <location>
        <begin position="98"/>
        <end position="118"/>
    </location>
</feature>
<sequence>MRTRVNSRSYAITRAGCLGTCRRTFTAGKENRSVAISVIILELHSVGANSFSAIRVKRGKQTKKKRKRRKNNAGSSEATRCIRGRKSRCTHACMRHTPTIKRKKKRGKKKKTKRKKTEKVRETERETCARQREGERAGR</sequence>
<evidence type="ECO:0000313" key="2">
    <source>
        <dbReference type="EMBL" id="KAL0134697.1"/>
    </source>
</evidence>
<feature type="compositionally biased region" description="Basic and acidic residues" evidence="1">
    <location>
        <begin position="119"/>
        <end position="139"/>
    </location>
</feature>
<dbReference type="AlphaFoldDB" id="A0AAW2H5T2"/>
<feature type="compositionally biased region" description="Basic residues" evidence="1">
    <location>
        <begin position="57"/>
        <end position="71"/>
    </location>
</feature>
<keyword evidence="3" id="KW-1185">Reference proteome</keyword>
<comment type="caution">
    <text evidence="2">The sequence shown here is derived from an EMBL/GenBank/DDBJ whole genome shotgun (WGS) entry which is preliminary data.</text>
</comment>
<dbReference type="EMBL" id="JADYXP020000001">
    <property type="protein sequence ID" value="KAL0134697.1"/>
    <property type="molecule type" value="Genomic_DNA"/>
</dbReference>